<protein>
    <submittedName>
        <fullName evidence="2">Uncharacterized protein</fullName>
    </submittedName>
</protein>
<proteinExistence type="predicted"/>
<accession>A0A3N0Z2E6</accession>
<feature type="region of interest" description="Disordered" evidence="1">
    <location>
        <begin position="1"/>
        <end position="24"/>
    </location>
</feature>
<dbReference type="AlphaFoldDB" id="A0A3N0Z2E6"/>
<dbReference type="Proteomes" id="UP000281406">
    <property type="component" value="Unassembled WGS sequence"/>
</dbReference>
<gene>
    <name evidence="2" type="ORF">DPX16_7366</name>
</gene>
<organism evidence="2 3">
    <name type="scientific">Anabarilius grahami</name>
    <name type="common">Kanglang fish</name>
    <name type="synonym">Barilius grahami</name>
    <dbReference type="NCBI Taxonomy" id="495550"/>
    <lineage>
        <taxon>Eukaryota</taxon>
        <taxon>Metazoa</taxon>
        <taxon>Chordata</taxon>
        <taxon>Craniata</taxon>
        <taxon>Vertebrata</taxon>
        <taxon>Euteleostomi</taxon>
        <taxon>Actinopterygii</taxon>
        <taxon>Neopterygii</taxon>
        <taxon>Teleostei</taxon>
        <taxon>Ostariophysi</taxon>
        <taxon>Cypriniformes</taxon>
        <taxon>Xenocyprididae</taxon>
        <taxon>Xenocypridinae</taxon>
        <taxon>Xenocypridinae incertae sedis</taxon>
        <taxon>Anabarilius</taxon>
    </lineage>
</organism>
<keyword evidence="3" id="KW-1185">Reference proteome</keyword>
<evidence type="ECO:0000313" key="2">
    <source>
        <dbReference type="EMBL" id="ROL52630.1"/>
    </source>
</evidence>
<evidence type="ECO:0000256" key="1">
    <source>
        <dbReference type="SAM" id="MobiDB-lite"/>
    </source>
</evidence>
<evidence type="ECO:0000313" key="3">
    <source>
        <dbReference type="Proteomes" id="UP000281406"/>
    </source>
</evidence>
<dbReference type="EMBL" id="RJVU01015140">
    <property type="protein sequence ID" value="ROL52630.1"/>
    <property type="molecule type" value="Genomic_DNA"/>
</dbReference>
<name>A0A3N0Z2E6_ANAGA</name>
<sequence length="120" mass="13273">MERRTGHVSAAAHSNRKQSPSLVPHFLPADRRRKLSDLLRVVIFLPASRAGPGFLDIRFLRAVERSGAPVTQELLEGWAEGAGAGVEFKGMLGERWGRVLLTQQKPSADIILLFLHHVSD</sequence>
<comment type="caution">
    <text evidence="2">The sequence shown here is derived from an EMBL/GenBank/DDBJ whole genome shotgun (WGS) entry which is preliminary data.</text>
</comment>
<reference evidence="2 3" key="1">
    <citation type="submission" date="2018-10" db="EMBL/GenBank/DDBJ databases">
        <title>Genome assembly for a Yunnan-Guizhou Plateau 3E fish, Anabarilius grahami (Regan), and its evolutionary and genetic applications.</title>
        <authorList>
            <person name="Jiang W."/>
        </authorList>
    </citation>
    <scope>NUCLEOTIDE SEQUENCE [LARGE SCALE GENOMIC DNA]</scope>
    <source>
        <strain evidence="2">AG-KIZ</strain>
        <tissue evidence="2">Muscle</tissue>
    </source>
</reference>